<feature type="region of interest" description="Disordered" evidence="1">
    <location>
        <begin position="22"/>
        <end position="45"/>
    </location>
</feature>
<dbReference type="Gene3D" id="1.10.10.60">
    <property type="entry name" value="Homeodomain-like"/>
    <property type="match status" value="2"/>
</dbReference>
<reference evidence="2" key="1">
    <citation type="journal article" date="2021" name="PeerJ">
        <title>Extensive microbial diversity within the chicken gut microbiome revealed by metagenomics and culture.</title>
        <authorList>
            <person name="Gilroy R."/>
            <person name="Ravi A."/>
            <person name="Getino M."/>
            <person name="Pursley I."/>
            <person name="Horton D.L."/>
            <person name="Alikhan N.F."/>
            <person name="Baker D."/>
            <person name="Gharbi K."/>
            <person name="Hall N."/>
            <person name="Watson M."/>
            <person name="Adriaenssens E.M."/>
            <person name="Foster-Nyarko E."/>
            <person name="Jarju S."/>
            <person name="Secka A."/>
            <person name="Antonio M."/>
            <person name="Oren A."/>
            <person name="Chaudhuri R.R."/>
            <person name="La Ragione R."/>
            <person name="Hildebrand F."/>
            <person name="Pallen M.J."/>
        </authorList>
    </citation>
    <scope>NUCLEOTIDE SEQUENCE</scope>
    <source>
        <strain evidence="2">3436</strain>
    </source>
</reference>
<dbReference type="EMBL" id="DXBO01000112">
    <property type="protein sequence ID" value="HIZ48546.1"/>
    <property type="molecule type" value="Genomic_DNA"/>
</dbReference>
<gene>
    <name evidence="2" type="ORF">H9810_07515</name>
</gene>
<feature type="compositionally biased region" description="Polar residues" evidence="1">
    <location>
        <begin position="25"/>
        <end position="35"/>
    </location>
</feature>
<comment type="caution">
    <text evidence="2">The sequence shown here is derived from an EMBL/GenBank/DDBJ whole genome shotgun (WGS) entry which is preliminary data.</text>
</comment>
<sequence>MEITSKNYQRILEFKLSNHAGRLSPSDTDIISQSPKNDKGENSDYYTDKKKVDRLQQPYQRAFTPEEIQKIVTAYQSGKASYELGAEFNCSKTTIVKLLKQQEVPLRKSGRARAKVDDDKVIRMYKEMHTIKEIAKFLQVDVQAISRCLKENGIKLRSRWDYPEK</sequence>
<evidence type="ECO:0008006" key="4">
    <source>
        <dbReference type="Google" id="ProtNLM"/>
    </source>
</evidence>
<name>A0A9D2JG26_9FIRM</name>
<dbReference type="AlphaFoldDB" id="A0A9D2JG26"/>
<evidence type="ECO:0000256" key="1">
    <source>
        <dbReference type="SAM" id="MobiDB-lite"/>
    </source>
</evidence>
<reference evidence="2" key="2">
    <citation type="submission" date="2021-04" db="EMBL/GenBank/DDBJ databases">
        <authorList>
            <person name="Gilroy R."/>
        </authorList>
    </citation>
    <scope>NUCLEOTIDE SEQUENCE</scope>
    <source>
        <strain evidence="2">3436</strain>
    </source>
</reference>
<feature type="compositionally biased region" description="Basic and acidic residues" evidence="1">
    <location>
        <begin position="36"/>
        <end position="45"/>
    </location>
</feature>
<evidence type="ECO:0000313" key="2">
    <source>
        <dbReference type="EMBL" id="HIZ48546.1"/>
    </source>
</evidence>
<proteinExistence type="predicted"/>
<dbReference type="Proteomes" id="UP000824031">
    <property type="component" value="Unassembled WGS sequence"/>
</dbReference>
<protein>
    <recommendedName>
        <fullName evidence="4">Helix-turn-helix domain-containing protein</fullName>
    </recommendedName>
</protein>
<organism evidence="2 3">
    <name type="scientific">Candidatus Gemmiger excrementavium</name>
    <dbReference type="NCBI Taxonomy" id="2838608"/>
    <lineage>
        <taxon>Bacteria</taxon>
        <taxon>Bacillati</taxon>
        <taxon>Bacillota</taxon>
        <taxon>Clostridia</taxon>
        <taxon>Eubacteriales</taxon>
        <taxon>Gemmiger</taxon>
    </lineage>
</organism>
<accession>A0A9D2JG26</accession>
<evidence type="ECO:0000313" key="3">
    <source>
        <dbReference type="Proteomes" id="UP000824031"/>
    </source>
</evidence>